<keyword evidence="1" id="KW-0732">Signal</keyword>
<evidence type="ECO:0008006" key="4">
    <source>
        <dbReference type="Google" id="ProtNLM"/>
    </source>
</evidence>
<proteinExistence type="predicted"/>
<name>A0A059G6B7_9PROT</name>
<protein>
    <recommendedName>
        <fullName evidence="4">Lipoprotein</fullName>
    </recommendedName>
</protein>
<reference evidence="2 3" key="1">
    <citation type="journal article" date="2014" name="Antonie Van Leeuwenhoek">
        <title>Hyphomonas beringensis sp. nov. and Hyphomonas chukchiensis sp. nov., isolated from surface seawater of the Bering Sea and Chukchi Sea.</title>
        <authorList>
            <person name="Li C."/>
            <person name="Lai Q."/>
            <person name="Li G."/>
            <person name="Dong C."/>
            <person name="Wang J."/>
            <person name="Liao Y."/>
            <person name="Shao Z."/>
        </authorList>
    </citation>
    <scope>NUCLEOTIDE SEQUENCE [LARGE SCALE GENOMIC DNA]</scope>
    <source>
        <strain evidence="2 3">SCH89</strain>
    </source>
</reference>
<dbReference type="RefSeq" id="WP_035538896.1">
    <property type="nucleotide sequence ID" value="NZ_ARYL01000017.1"/>
</dbReference>
<sequence length="112" mass="11825">MPQIKAFSLALAAAALITPAASAQLAGYEIVAQVTAYDATVSKQLIVNCPKDKKVTGGGWAALDKTDAILEGQATTSQPAYDGSHWMVNAKNQSSFSPKWKLKVWAICAKAD</sequence>
<organism evidence="2 3">
    <name type="scientific">Hyphomonas oceanitis SCH89</name>
    <dbReference type="NCBI Taxonomy" id="1280953"/>
    <lineage>
        <taxon>Bacteria</taxon>
        <taxon>Pseudomonadati</taxon>
        <taxon>Pseudomonadota</taxon>
        <taxon>Alphaproteobacteria</taxon>
        <taxon>Hyphomonadales</taxon>
        <taxon>Hyphomonadaceae</taxon>
        <taxon>Hyphomonas</taxon>
    </lineage>
</organism>
<evidence type="ECO:0000313" key="3">
    <source>
        <dbReference type="Proteomes" id="UP000024942"/>
    </source>
</evidence>
<dbReference type="EMBL" id="ARYL01000017">
    <property type="protein sequence ID" value="KDA02135.1"/>
    <property type="molecule type" value="Genomic_DNA"/>
</dbReference>
<feature type="signal peptide" evidence="1">
    <location>
        <begin position="1"/>
        <end position="23"/>
    </location>
</feature>
<dbReference type="OrthoDB" id="3538584at2"/>
<evidence type="ECO:0000256" key="1">
    <source>
        <dbReference type="SAM" id="SignalP"/>
    </source>
</evidence>
<dbReference type="Proteomes" id="UP000024942">
    <property type="component" value="Unassembled WGS sequence"/>
</dbReference>
<evidence type="ECO:0000313" key="2">
    <source>
        <dbReference type="EMBL" id="KDA02135.1"/>
    </source>
</evidence>
<comment type="caution">
    <text evidence="2">The sequence shown here is derived from an EMBL/GenBank/DDBJ whole genome shotgun (WGS) entry which is preliminary data.</text>
</comment>
<dbReference type="AlphaFoldDB" id="A0A059G6B7"/>
<gene>
    <name evidence="2" type="ORF">HOC_12147</name>
</gene>
<feature type="chain" id="PRO_5001573022" description="Lipoprotein" evidence="1">
    <location>
        <begin position="24"/>
        <end position="112"/>
    </location>
</feature>
<dbReference type="PATRIC" id="fig|1280953.3.peg.2449"/>
<accession>A0A059G6B7</accession>
<keyword evidence="3" id="KW-1185">Reference proteome</keyword>